<proteinExistence type="predicted"/>
<keyword evidence="2" id="KW-1185">Reference proteome</keyword>
<accession>A0ACB8Q5X2</accession>
<reference evidence="1" key="1">
    <citation type="submission" date="2021-02" db="EMBL/GenBank/DDBJ databases">
        <authorList>
            <consortium name="DOE Joint Genome Institute"/>
            <person name="Ahrendt S."/>
            <person name="Looney B.P."/>
            <person name="Miyauchi S."/>
            <person name="Morin E."/>
            <person name="Drula E."/>
            <person name="Courty P.E."/>
            <person name="Chicoki N."/>
            <person name="Fauchery L."/>
            <person name="Kohler A."/>
            <person name="Kuo A."/>
            <person name="Labutti K."/>
            <person name="Pangilinan J."/>
            <person name="Lipzen A."/>
            <person name="Riley R."/>
            <person name="Andreopoulos W."/>
            <person name="He G."/>
            <person name="Johnson J."/>
            <person name="Barry K.W."/>
            <person name="Grigoriev I.V."/>
            <person name="Nagy L."/>
            <person name="Hibbett D."/>
            <person name="Henrissat B."/>
            <person name="Matheny P.B."/>
            <person name="Labbe J."/>
            <person name="Martin F."/>
        </authorList>
    </citation>
    <scope>NUCLEOTIDE SEQUENCE</scope>
    <source>
        <strain evidence="1">EC-137</strain>
    </source>
</reference>
<comment type="caution">
    <text evidence="1">The sequence shown here is derived from an EMBL/GenBank/DDBJ whole genome shotgun (WGS) entry which is preliminary data.</text>
</comment>
<evidence type="ECO:0000313" key="1">
    <source>
        <dbReference type="EMBL" id="KAI0027146.1"/>
    </source>
</evidence>
<evidence type="ECO:0000313" key="2">
    <source>
        <dbReference type="Proteomes" id="UP000814128"/>
    </source>
</evidence>
<dbReference type="EMBL" id="MU273984">
    <property type="protein sequence ID" value="KAI0027146.1"/>
    <property type="molecule type" value="Genomic_DNA"/>
</dbReference>
<name>A0ACB8Q5X2_9AGAM</name>
<protein>
    <submittedName>
        <fullName evidence="1">Uncharacterized protein</fullName>
    </submittedName>
</protein>
<reference evidence="1" key="2">
    <citation type="journal article" date="2022" name="New Phytol.">
        <title>Evolutionary transition to the ectomycorrhizal habit in the genomes of a hyperdiverse lineage of mushroom-forming fungi.</title>
        <authorList>
            <person name="Looney B."/>
            <person name="Miyauchi S."/>
            <person name="Morin E."/>
            <person name="Drula E."/>
            <person name="Courty P.E."/>
            <person name="Kohler A."/>
            <person name="Kuo A."/>
            <person name="LaButti K."/>
            <person name="Pangilinan J."/>
            <person name="Lipzen A."/>
            <person name="Riley R."/>
            <person name="Andreopoulos W."/>
            <person name="He G."/>
            <person name="Johnson J."/>
            <person name="Nolan M."/>
            <person name="Tritt A."/>
            <person name="Barry K.W."/>
            <person name="Grigoriev I.V."/>
            <person name="Nagy L.G."/>
            <person name="Hibbett D."/>
            <person name="Henrissat B."/>
            <person name="Matheny P.B."/>
            <person name="Labbe J."/>
            <person name="Martin F.M."/>
        </authorList>
    </citation>
    <scope>NUCLEOTIDE SEQUENCE</scope>
    <source>
        <strain evidence="1">EC-137</strain>
    </source>
</reference>
<dbReference type="Proteomes" id="UP000814128">
    <property type="component" value="Unassembled WGS sequence"/>
</dbReference>
<gene>
    <name evidence="1" type="ORF">K488DRAFT_91237</name>
</gene>
<organism evidence="1 2">
    <name type="scientific">Vararia minispora EC-137</name>
    <dbReference type="NCBI Taxonomy" id="1314806"/>
    <lineage>
        <taxon>Eukaryota</taxon>
        <taxon>Fungi</taxon>
        <taxon>Dikarya</taxon>
        <taxon>Basidiomycota</taxon>
        <taxon>Agaricomycotina</taxon>
        <taxon>Agaricomycetes</taxon>
        <taxon>Russulales</taxon>
        <taxon>Lachnocladiaceae</taxon>
        <taxon>Vararia</taxon>
    </lineage>
</organism>
<sequence length="199" mass="21781">MAPIRPVRNIKVHVSRHNSQRIGPALTAQVELLAKQQSIRTDIRQPTNEPSSTIAQAIESASDWNSMLLTARADRGPQWDVGTQQFLVEKETDLYYDPTPIRGYLKDEKVEAAKAEAASQPMSTPRISHRGPPNGSGVPLQYGVNGVNMVSATPPRHAMQGNMGPPFSGSPYATIPPGQFYGERGTPMMTRGMSMEGRR</sequence>